<protein>
    <recommendedName>
        <fullName evidence="2">ATP-grasp domain-containing protein</fullName>
    </recommendedName>
</protein>
<evidence type="ECO:0000313" key="3">
    <source>
        <dbReference type="EMBL" id="MBP0725123.1"/>
    </source>
</evidence>
<keyword evidence="1" id="KW-0547">Nucleotide-binding</keyword>
<organism evidence="3 4">
    <name type="scientific">Gottfriedia endophytica</name>
    <dbReference type="NCBI Taxonomy" id="2820819"/>
    <lineage>
        <taxon>Bacteria</taxon>
        <taxon>Bacillati</taxon>
        <taxon>Bacillota</taxon>
        <taxon>Bacilli</taxon>
        <taxon>Bacillales</taxon>
        <taxon>Bacillaceae</taxon>
        <taxon>Gottfriedia</taxon>
    </lineage>
</organism>
<keyword evidence="1" id="KW-0067">ATP-binding</keyword>
<name>A0A940NPE2_9BACI</name>
<dbReference type="RefSeq" id="WP_209404340.1">
    <property type="nucleotide sequence ID" value="NZ_JAGIYQ010000004.1"/>
</dbReference>
<dbReference type="Gene3D" id="3.30.470.20">
    <property type="entry name" value="ATP-grasp fold, B domain"/>
    <property type="match status" value="2"/>
</dbReference>
<dbReference type="GO" id="GO:0046872">
    <property type="term" value="F:metal ion binding"/>
    <property type="evidence" value="ECO:0007669"/>
    <property type="project" value="InterPro"/>
</dbReference>
<dbReference type="AlphaFoldDB" id="A0A940NPE2"/>
<feature type="domain" description="ATP-grasp" evidence="2">
    <location>
        <begin position="123"/>
        <end position="310"/>
    </location>
</feature>
<comment type="caution">
    <text evidence="3">The sequence shown here is derived from an EMBL/GenBank/DDBJ whole genome shotgun (WGS) entry which is preliminary data.</text>
</comment>
<dbReference type="Proteomes" id="UP000682134">
    <property type="component" value="Unassembled WGS sequence"/>
</dbReference>
<reference evidence="3" key="1">
    <citation type="submission" date="2021-04" db="EMBL/GenBank/DDBJ databases">
        <title>Genome seq and assembly of Bacillus sp.</title>
        <authorList>
            <person name="Chhetri G."/>
        </authorList>
    </citation>
    <scope>NUCLEOTIDE SEQUENCE</scope>
    <source>
        <strain evidence="3">RG28</strain>
    </source>
</reference>
<keyword evidence="4" id="KW-1185">Reference proteome</keyword>
<evidence type="ECO:0000313" key="4">
    <source>
        <dbReference type="Proteomes" id="UP000682134"/>
    </source>
</evidence>
<dbReference type="GO" id="GO:0005524">
    <property type="term" value="F:ATP binding"/>
    <property type="evidence" value="ECO:0007669"/>
    <property type="project" value="UniProtKB-UniRule"/>
</dbReference>
<dbReference type="PROSITE" id="PS50975">
    <property type="entry name" value="ATP_GRASP"/>
    <property type="match status" value="1"/>
</dbReference>
<proteinExistence type="predicted"/>
<evidence type="ECO:0000259" key="2">
    <source>
        <dbReference type="PROSITE" id="PS50975"/>
    </source>
</evidence>
<dbReference type="InterPro" id="IPR011761">
    <property type="entry name" value="ATP-grasp"/>
</dbReference>
<dbReference type="SUPFAM" id="SSF56059">
    <property type="entry name" value="Glutathione synthetase ATP-binding domain-like"/>
    <property type="match status" value="1"/>
</dbReference>
<gene>
    <name evidence="3" type="ORF">J5Y03_07945</name>
</gene>
<sequence length="402" mass="47608">MNGNIEVLTFDTESATQLSLIRNIGEKGINITLCFFRKWSLNYLSKYVISKIRVPNWNDYEEDFIDVLISIGKENPNKYMIFSCSDYINSLIVKYYHELEKYFYFPFSNPLNIELLINKELFYKKMSELDIKIPKTSFISSVEHLEELFCTSNYPVIVKPKTIFNNMFFELFHTKVIKIHSLKEYYEHKPSLIQVYDSILVQEYIEGPVFSIYGYYKNGFLAYCTFKRDYSDLFGTSVLGHSIDSEELKLYAEQILSQIQYDGFAELEFIYDTQDHSYKLLEINSRPTQWCRLLKYAAKTVESIPLEMINSGNYLNTGESFEVKKDISIYYEGGLLELVKNKNLTFKEMIRHISRKNSFSMYYDKKDLVPSLKYRLHFIKSLIKWFVSYNKQGVFKYGSRNL</sequence>
<evidence type="ECO:0000256" key="1">
    <source>
        <dbReference type="PROSITE-ProRule" id="PRU00409"/>
    </source>
</evidence>
<accession>A0A940NPE2</accession>
<dbReference type="EMBL" id="JAGIYQ010000004">
    <property type="protein sequence ID" value="MBP0725123.1"/>
    <property type="molecule type" value="Genomic_DNA"/>
</dbReference>